<feature type="transmembrane region" description="Helical" evidence="1">
    <location>
        <begin position="33"/>
        <end position="60"/>
    </location>
</feature>
<evidence type="ECO:0000313" key="3">
    <source>
        <dbReference type="Proteomes" id="UP000245802"/>
    </source>
</evidence>
<gene>
    <name evidence="2" type="ORF">C1280_20815</name>
</gene>
<evidence type="ECO:0000313" key="2">
    <source>
        <dbReference type="EMBL" id="AWM42326.1"/>
    </source>
</evidence>
<keyword evidence="3" id="KW-1185">Reference proteome</keyword>
<protein>
    <recommendedName>
        <fullName evidence="4">Transposase</fullName>
    </recommendedName>
</protein>
<evidence type="ECO:0008006" key="4">
    <source>
        <dbReference type="Google" id="ProtNLM"/>
    </source>
</evidence>
<evidence type="ECO:0000256" key="1">
    <source>
        <dbReference type="SAM" id="Phobius"/>
    </source>
</evidence>
<name>A0A2Z3HEY3_9BACT</name>
<proteinExistence type="predicted"/>
<dbReference type="EMBL" id="CP025958">
    <property type="protein sequence ID" value="AWM42326.1"/>
    <property type="molecule type" value="Genomic_DNA"/>
</dbReference>
<organism evidence="2 3">
    <name type="scientific">Gemmata obscuriglobus</name>
    <dbReference type="NCBI Taxonomy" id="114"/>
    <lineage>
        <taxon>Bacteria</taxon>
        <taxon>Pseudomonadati</taxon>
        <taxon>Planctomycetota</taxon>
        <taxon>Planctomycetia</taxon>
        <taxon>Gemmatales</taxon>
        <taxon>Gemmataceae</taxon>
        <taxon>Gemmata</taxon>
    </lineage>
</organism>
<keyword evidence="1" id="KW-1133">Transmembrane helix</keyword>
<dbReference type="KEGG" id="gog:C1280_20815"/>
<reference evidence="2 3" key="1">
    <citation type="submission" date="2018-01" db="EMBL/GenBank/DDBJ databases">
        <title>G. obscuriglobus.</title>
        <authorList>
            <person name="Franke J."/>
            <person name="Blomberg W."/>
            <person name="Selmecki A."/>
        </authorList>
    </citation>
    <scope>NUCLEOTIDE SEQUENCE [LARGE SCALE GENOMIC DNA]</scope>
    <source>
        <strain evidence="2 3">DSM 5831</strain>
    </source>
</reference>
<keyword evidence="1" id="KW-0812">Transmembrane</keyword>
<dbReference type="OrthoDB" id="32553at2"/>
<keyword evidence="1" id="KW-0472">Membrane</keyword>
<accession>A0A2Z3HEY3</accession>
<dbReference type="Proteomes" id="UP000245802">
    <property type="component" value="Chromosome"/>
</dbReference>
<sequence>MRVCSCHLTNGIGVKVKQYRRVATRYKKTARNFLAFIHIASIIIWIQWTRCAIAVGGLFIGHDELREVVS</sequence>
<dbReference type="AlphaFoldDB" id="A0A2Z3HEY3"/>